<dbReference type="PANTHER" id="PTHR13009">
    <property type="entry name" value="HEAT SHOCK PROTEIN 90 HSP90 CO-CHAPERONE AHA-1"/>
    <property type="match status" value="1"/>
</dbReference>
<feature type="domain" description="Activator of Hsp90 ATPase AHSA1-like N-terminal" evidence="1">
    <location>
        <begin position="36"/>
        <end position="168"/>
    </location>
</feature>
<dbReference type="CDD" id="cd08892">
    <property type="entry name" value="SRPBCC_Aha1"/>
    <property type="match status" value="1"/>
</dbReference>
<protein>
    <recommendedName>
        <fullName evidence="1">Activator of Hsp90 ATPase AHSA1-like N-terminal domain-containing protein</fullName>
    </recommendedName>
</protein>
<reference evidence="2" key="1">
    <citation type="submission" date="2021-06" db="EMBL/GenBank/DDBJ databases">
        <authorList>
            <person name="Hodson N. C."/>
            <person name="Mongue J. A."/>
            <person name="Jaron S. K."/>
        </authorList>
    </citation>
    <scope>NUCLEOTIDE SEQUENCE</scope>
</reference>
<dbReference type="PANTHER" id="PTHR13009:SF22">
    <property type="entry name" value="LD43819P"/>
    <property type="match status" value="1"/>
</dbReference>
<gene>
    <name evidence="2" type="ORF">AFUS01_LOCUS9233</name>
</gene>
<evidence type="ECO:0000313" key="2">
    <source>
        <dbReference type="EMBL" id="CAG7719935.1"/>
    </source>
</evidence>
<sequence>MKNLLRDYTGLVTGDPRWIVEERPDATNVNNWHWTEKNACSWSKDYLRDLLVGLNLKNSAGSCKITSIEKCEGDASANNRKAKIIVFYEWELSLKWVGKVKDKEVKGFISIPNLSDENTAADLDIQIRTEDKSDEAQTMKDALRSEGTEIIRQTLNKYIIALKDEYTKGMILPKKDTSVSSTMSKLSLSHDEGQVAAVSTGPAKVNGISNTGVKLDLCDINTEASMKCTANDVYNALTRPEMFVAFTNGSGQIEPKVGGKFHMFGGNVHGKILELDPPKKIVQDWRFKHWPEGHYSRVTFTIDEKQDTTKVKVNQQGVPASDQEKTREGWDLFYWDAMKRTFGFGSYIL</sequence>
<evidence type="ECO:0000313" key="3">
    <source>
        <dbReference type="Proteomes" id="UP000708208"/>
    </source>
</evidence>
<name>A0A8J2JGR8_9HEXA</name>
<proteinExistence type="predicted"/>
<keyword evidence="3" id="KW-1185">Reference proteome</keyword>
<evidence type="ECO:0000259" key="1">
    <source>
        <dbReference type="SMART" id="SM01000"/>
    </source>
</evidence>
<dbReference type="InterPro" id="IPR015310">
    <property type="entry name" value="AHSA1-like_N"/>
</dbReference>
<comment type="caution">
    <text evidence="2">The sequence shown here is derived from an EMBL/GenBank/DDBJ whole genome shotgun (WGS) entry which is preliminary data.</text>
</comment>
<dbReference type="Pfam" id="PF08327">
    <property type="entry name" value="AHSA1"/>
    <property type="match status" value="1"/>
</dbReference>
<dbReference type="SMART" id="SM01000">
    <property type="entry name" value="Aha1_N"/>
    <property type="match status" value="1"/>
</dbReference>
<dbReference type="Pfam" id="PF09229">
    <property type="entry name" value="Aha1_N"/>
    <property type="match status" value="1"/>
</dbReference>
<dbReference type="InterPro" id="IPR013538">
    <property type="entry name" value="ASHA1/2-like_C"/>
</dbReference>
<dbReference type="EMBL" id="CAJVCH010065812">
    <property type="protein sequence ID" value="CAG7719935.1"/>
    <property type="molecule type" value="Genomic_DNA"/>
</dbReference>
<dbReference type="GO" id="GO:0001671">
    <property type="term" value="F:ATPase activator activity"/>
    <property type="evidence" value="ECO:0007669"/>
    <property type="project" value="InterPro"/>
</dbReference>
<dbReference type="AlphaFoldDB" id="A0A8J2JGR8"/>
<dbReference type="Proteomes" id="UP000708208">
    <property type="component" value="Unassembled WGS sequence"/>
</dbReference>
<dbReference type="GO" id="GO:0005829">
    <property type="term" value="C:cytosol"/>
    <property type="evidence" value="ECO:0007669"/>
    <property type="project" value="TreeGrafter"/>
</dbReference>
<accession>A0A8J2JGR8</accession>
<dbReference type="GO" id="GO:0051087">
    <property type="term" value="F:protein-folding chaperone binding"/>
    <property type="evidence" value="ECO:0007669"/>
    <property type="project" value="InterPro"/>
</dbReference>
<dbReference type="OrthoDB" id="567237at2759"/>
<organism evidence="2 3">
    <name type="scientific">Allacma fusca</name>
    <dbReference type="NCBI Taxonomy" id="39272"/>
    <lineage>
        <taxon>Eukaryota</taxon>
        <taxon>Metazoa</taxon>
        <taxon>Ecdysozoa</taxon>
        <taxon>Arthropoda</taxon>
        <taxon>Hexapoda</taxon>
        <taxon>Collembola</taxon>
        <taxon>Symphypleona</taxon>
        <taxon>Sminthuridae</taxon>
        <taxon>Allacma</taxon>
    </lineage>
</organism>
<dbReference type="GO" id="GO:0006457">
    <property type="term" value="P:protein folding"/>
    <property type="evidence" value="ECO:0007669"/>
    <property type="project" value="TreeGrafter"/>
</dbReference>